<sequence length="278" mass="32220">MITFHDILGHYGIKPKNVKLVRHGNREIPVLETFQNEREHFEVYQSYQAPNKFKGAKHLAVFAPGHHTSAIFLGLWDIKDYKTHKNFTKKIHDTIDKHSFPKSWHKVAWYDLRYNPTLDELSERLIIDWGKSTISWVQNRDKKILEIKGENYLGDFVSYDSVQLNYYDIKKLSTDTKSNTTWMNALSSVNGIYLIRDKSSGKLYVGSAYGEDGLYGRWLNYAHSGHGGNKELKGLDPNQFEFSILEIIPPTSSAEEVIHRENRWKEKLGTRVFGLNAN</sequence>
<dbReference type="EMBL" id="UINC01028790">
    <property type="protein sequence ID" value="SVB10401.1"/>
    <property type="molecule type" value="Genomic_DNA"/>
</dbReference>
<organism evidence="2">
    <name type="scientific">marine metagenome</name>
    <dbReference type="NCBI Taxonomy" id="408172"/>
    <lineage>
        <taxon>unclassified sequences</taxon>
        <taxon>metagenomes</taxon>
        <taxon>ecological metagenomes</taxon>
    </lineage>
</organism>
<dbReference type="SUPFAM" id="SSF82771">
    <property type="entry name" value="GIY-YIG endonuclease"/>
    <property type="match status" value="1"/>
</dbReference>
<evidence type="ECO:0000259" key="1">
    <source>
        <dbReference type="PROSITE" id="PS50164"/>
    </source>
</evidence>
<gene>
    <name evidence="2" type="ORF">METZ01_LOCUS163255</name>
</gene>
<dbReference type="PROSITE" id="PS50164">
    <property type="entry name" value="GIY_YIG"/>
    <property type="match status" value="1"/>
</dbReference>
<protein>
    <recommendedName>
        <fullName evidence="1">GIY-YIG domain-containing protein</fullName>
    </recommendedName>
</protein>
<accession>A0A382BA62</accession>
<dbReference type="Pfam" id="PF01541">
    <property type="entry name" value="GIY-YIG"/>
    <property type="match status" value="1"/>
</dbReference>
<feature type="domain" description="GIY-YIG" evidence="1">
    <location>
        <begin position="188"/>
        <end position="277"/>
    </location>
</feature>
<dbReference type="CDD" id="cd10446">
    <property type="entry name" value="GIY-YIG_unchar_1"/>
    <property type="match status" value="1"/>
</dbReference>
<dbReference type="InterPro" id="IPR000305">
    <property type="entry name" value="GIY-YIG_endonuc"/>
</dbReference>
<proteinExistence type="predicted"/>
<reference evidence="2" key="1">
    <citation type="submission" date="2018-05" db="EMBL/GenBank/DDBJ databases">
        <authorList>
            <person name="Lanie J.A."/>
            <person name="Ng W.-L."/>
            <person name="Kazmierczak K.M."/>
            <person name="Andrzejewski T.M."/>
            <person name="Davidsen T.M."/>
            <person name="Wayne K.J."/>
            <person name="Tettelin H."/>
            <person name="Glass J.I."/>
            <person name="Rusch D."/>
            <person name="Podicherti R."/>
            <person name="Tsui H.-C.T."/>
            <person name="Winkler M.E."/>
        </authorList>
    </citation>
    <scope>NUCLEOTIDE SEQUENCE</scope>
</reference>
<name>A0A382BA62_9ZZZZ</name>
<dbReference type="Gene3D" id="3.40.1440.10">
    <property type="entry name" value="GIY-YIG endonuclease"/>
    <property type="match status" value="1"/>
</dbReference>
<evidence type="ECO:0000313" key="2">
    <source>
        <dbReference type="EMBL" id="SVB10401.1"/>
    </source>
</evidence>
<dbReference type="InterPro" id="IPR035901">
    <property type="entry name" value="GIY-YIG_endonuc_sf"/>
</dbReference>
<dbReference type="AlphaFoldDB" id="A0A382BA62"/>